<sequence>MIVLSWNCRGLGNPRVVRALSDLTRKEVPNCVFLVETCLMTQEMEQIRKRLHFKNCLTVNPEGRKGGLAMLWDENLIARVVSFSNSHIDMIFGDNNSSDSWLLIGIYGQPCNTPRPQGGYVALLSIQYTKQWPGLAI</sequence>
<dbReference type="EMBL" id="BDDD01002943">
    <property type="protein sequence ID" value="GAV83602.1"/>
    <property type="molecule type" value="Genomic_DNA"/>
</dbReference>
<organism evidence="1 3">
    <name type="scientific">Cephalotus follicularis</name>
    <name type="common">Albany pitcher plant</name>
    <dbReference type="NCBI Taxonomy" id="3775"/>
    <lineage>
        <taxon>Eukaryota</taxon>
        <taxon>Viridiplantae</taxon>
        <taxon>Streptophyta</taxon>
        <taxon>Embryophyta</taxon>
        <taxon>Tracheophyta</taxon>
        <taxon>Spermatophyta</taxon>
        <taxon>Magnoliopsida</taxon>
        <taxon>eudicotyledons</taxon>
        <taxon>Gunneridae</taxon>
        <taxon>Pentapetalae</taxon>
        <taxon>rosids</taxon>
        <taxon>fabids</taxon>
        <taxon>Oxalidales</taxon>
        <taxon>Cephalotaceae</taxon>
        <taxon>Cephalotus</taxon>
    </lineage>
</organism>
<evidence type="ECO:0000313" key="2">
    <source>
        <dbReference type="EMBL" id="GAV83602.1"/>
    </source>
</evidence>
<dbReference type="AlphaFoldDB" id="A0A1Q3CTM3"/>
<reference evidence="3" key="1">
    <citation type="submission" date="2016-04" db="EMBL/GenBank/DDBJ databases">
        <title>Cephalotus genome sequencing.</title>
        <authorList>
            <person name="Fukushima K."/>
            <person name="Hasebe M."/>
            <person name="Fang X."/>
        </authorList>
    </citation>
    <scope>NUCLEOTIDE SEQUENCE [LARGE SCALE GENOMIC DNA]</scope>
    <source>
        <strain evidence="3">cv. St1</strain>
    </source>
</reference>
<dbReference type="SUPFAM" id="SSF56219">
    <property type="entry name" value="DNase I-like"/>
    <property type="match status" value="1"/>
</dbReference>
<dbReference type="OrthoDB" id="1001388at2759"/>
<dbReference type="PANTHER" id="PTHR35218:SF9">
    <property type="entry name" value="ENDONUCLEASE_EXONUCLEASE_PHOSPHATASE DOMAIN-CONTAINING PROTEIN"/>
    <property type="match status" value="1"/>
</dbReference>
<dbReference type="EMBL" id="BDDD01002943">
    <property type="protein sequence ID" value="GAV83599.1"/>
    <property type="molecule type" value="Genomic_DNA"/>
</dbReference>
<gene>
    <name evidence="1" type="ORF">CFOL_v3_27045</name>
    <name evidence="2" type="ORF">CFOL_v3_27048</name>
</gene>
<dbReference type="Proteomes" id="UP000187406">
    <property type="component" value="Unassembled WGS sequence"/>
</dbReference>
<evidence type="ECO:0008006" key="4">
    <source>
        <dbReference type="Google" id="ProtNLM"/>
    </source>
</evidence>
<dbReference type="PANTHER" id="PTHR35218">
    <property type="entry name" value="RNASE H DOMAIN-CONTAINING PROTEIN"/>
    <property type="match status" value="1"/>
</dbReference>
<name>A0A1Q3CTM3_CEPFO</name>
<evidence type="ECO:0000313" key="1">
    <source>
        <dbReference type="EMBL" id="GAV83599.1"/>
    </source>
</evidence>
<dbReference type="Gene3D" id="3.60.10.10">
    <property type="entry name" value="Endonuclease/exonuclease/phosphatase"/>
    <property type="match status" value="1"/>
</dbReference>
<dbReference type="InterPro" id="IPR036691">
    <property type="entry name" value="Endo/exonu/phosph_ase_sf"/>
</dbReference>
<proteinExistence type="predicted"/>
<dbReference type="STRING" id="3775.A0A1Q3CTM3"/>
<comment type="caution">
    <text evidence="1">The sequence shown here is derived from an EMBL/GenBank/DDBJ whole genome shotgun (WGS) entry which is preliminary data.</text>
</comment>
<protein>
    <recommendedName>
        <fullName evidence="4">Exo_endo_phos domain-containing protein</fullName>
    </recommendedName>
</protein>
<evidence type="ECO:0000313" key="3">
    <source>
        <dbReference type="Proteomes" id="UP000187406"/>
    </source>
</evidence>
<accession>A0A1Q3CTM3</accession>
<keyword evidence="3" id="KW-1185">Reference proteome</keyword>
<reference evidence="1" key="2">
    <citation type="journal article" date="2017" name="Nat. Ecol. Evol.">
        <title>Genome of the pitcher plant Cephalotus reveals genetic changes associated with carnivory.</title>
        <authorList>
            <person name="Fukushima K."/>
            <person name="Fang X."/>
            <person name="Alvarez-Ponce D."/>
            <person name="Cai H."/>
            <person name="Carretero-Paulet L."/>
            <person name="Chen C."/>
            <person name="Chang T."/>
            <person name="Farr K.M."/>
            <person name="Fujita T."/>
            <person name="Hiwatashi Y."/>
            <person name="Hoshi Y."/>
            <person name="Imai T."/>
            <person name="Kasahara M."/>
            <person name="Librado P."/>
            <person name="Mao L."/>
            <person name="Mori H."/>
            <person name="Nishiyama T."/>
            <person name="Nozawa M."/>
            <person name="Palfalvi G."/>
            <person name="Pollard S.T."/>
            <person name="Rozas J."/>
            <person name="Sanchez-Gracia A."/>
            <person name="Sankoff D."/>
            <person name="Shibata T.F."/>
            <person name="Shigenobu S."/>
            <person name="Sumikawa N."/>
            <person name="Uzawa T."/>
            <person name="Xie M."/>
            <person name="Zheng C."/>
            <person name="Pollock D.D."/>
            <person name="Albert V.A."/>
            <person name="Li S."/>
            <person name="Hasebe M."/>
        </authorList>
    </citation>
    <scope>NUCLEOTIDE SEQUENCE</scope>
    <source>
        <strain evidence="1">St1</strain>
    </source>
</reference>